<accession>A0AAD1TYW5</accession>
<keyword evidence="3" id="KW-1185">Reference proteome</keyword>
<sequence>MDRIPKIANMLRMNDQDDEITNDPTEDLNLLRLESTQTIESILSVQPMKKRLSSVPKFRGTRKTIRTKKIRKYSRKKIDRVRISIDEIDEEPAEELTDQQKLMKETFNLDLNNMPPNSNNREILDFSPERHRDKWKVIYNSLFNSENDKGLIMKRFLDYQKRLKNCKKQVEKSPTKRKRLLSLMDSSDIQTAQDKDDKTSSKGRKSASRRGSIKPTATEKGIDHFISVRNITQMREKIDELSKNFDKNEVKEFKRLIGIKTHNKTSRSCLQHTKIQSRIKAEIIAHNRNIHKFNYHCSSSRQKSKSAFRLSGGLIDLKRIPKNSYNVSQEIVGGVANLQHIRNQNEYLQSQGKILKGFRNVPNSSLFINKDTSICSWKNCSQEFQQNKCVEIDKFSNCLRKERKPSKFIDPKGQNKNIGIIRAKSQNMTRSNLASGKAVVDLSSTFKTRSKAAAKKSKKRYCSKNNRQLSKLLKNIRNEPDLELRKMMERTVGGIKLGKSLKLHKDSKYKINQQKLRKISILSYHQNHNTSKT</sequence>
<evidence type="ECO:0000313" key="3">
    <source>
        <dbReference type="Proteomes" id="UP001295684"/>
    </source>
</evidence>
<gene>
    <name evidence="2" type="ORF">ECRASSUSDP1_LOCUS322</name>
</gene>
<dbReference type="Proteomes" id="UP001295684">
    <property type="component" value="Unassembled WGS sequence"/>
</dbReference>
<proteinExistence type="predicted"/>
<feature type="compositionally biased region" description="Basic residues" evidence="1">
    <location>
        <begin position="201"/>
        <end position="212"/>
    </location>
</feature>
<dbReference type="EMBL" id="CAMPGE010000298">
    <property type="protein sequence ID" value="CAI2359037.1"/>
    <property type="molecule type" value="Genomic_DNA"/>
</dbReference>
<feature type="region of interest" description="Disordered" evidence="1">
    <location>
        <begin position="168"/>
        <end position="219"/>
    </location>
</feature>
<comment type="caution">
    <text evidence="2">The sequence shown here is derived from an EMBL/GenBank/DDBJ whole genome shotgun (WGS) entry which is preliminary data.</text>
</comment>
<evidence type="ECO:0000256" key="1">
    <source>
        <dbReference type="SAM" id="MobiDB-lite"/>
    </source>
</evidence>
<reference evidence="2" key="1">
    <citation type="submission" date="2023-07" db="EMBL/GenBank/DDBJ databases">
        <authorList>
            <consortium name="AG Swart"/>
            <person name="Singh M."/>
            <person name="Singh A."/>
            <person name="Seah K."/>
            <person name="Emmerich C."/>
        </authorList>
    </citation>
    <scope>NUCLEOTIDE SEQUENCE</scope>
    <source>
        <strain evidence="2">DP1</strain>
    </source>
</reference>
<name>A0AAD1TYW5_EUPCR</name>
<evidence type="ECO:0000313" key="2">
    <source>
        <dbReference type="EMBL" id="CAI2359037.1"/>
    </source>
</evidence>
<dbReference type="AlphaFoldDB" id="A0AAD1TYW5"/>
<organism evidence="2 3">
    <name type="scientific">Euplotes crassus</name>
    <dbReference type="NCBI Taxonomy" id="5936"/>
    <lineage>
        <taxon>Eukaryota</taxon>
        <taxon>Sar</taxon>
        <taxon>Alveolata</taxon>
        <taxon>Ciliophora</taxon>
        <taxon>Intramacronucleata</taxon>
        <taxon>Spirotrichea</taxon>
        <taxon>Hypotrichia</taxon>
        <taxon>Euplotida</taxon>
        <taxon>Euplotidae</taxon>
        <taxon>Moneuplotes</taxon>
    </lineage>
</organism>
<protein>
    <submittedName>
        <fullName evidence="2">Uncharacterized protein</fullName>
    </submittedName>
</protein>